<name>A0A559ICY5_9BACL</name>
<comment type="caution">
    <text evidence="1">The sequence shown here is derived from an EMBL/GenBank/DDBJ whole genome shotgun (WGS) entry which is preliminary data.</text>
</comment>
<evidence type="ECO:0000313" key="1">
    <source>
        <dbReference type="EMBL" id="TVX85541.1"/>
    </source>
</evidence>
<reference evidence="1 2" key="1">
    <citation type="submission" date="2019-07" db="EMBL/GenBank/DDBJ databases">
        <authorList>
            <person name="Kim J."/>
        </authorList>
    </citation>
    <scope>NUCLEOTIDE SEQUENCE [LARGE SCALE GENOMIC DNA]</scope>
    <source>
        <strain evidence="1 2">N4</strain>
    </source>
</reference>
<dbReference type="Pfam" id="PF09652">
    <property type="entry name" value="Cas_VVA1548"/>
    <property type="match status" value="1"/>
</dbReference>
<dbReference type="AlphaFoldDB" id="A0A559ICY5"/>
<keyword evidence="2" id="KW-1185">Reference proteome</keyword>
<gene>
    <name evidence="1" type="ORF">FPZ44_24605</name>
</gene>
<organism evidence="1 2">
    <name type="scientific">Paenibacillus agilis</name>
    <dbReference type="NCBI Taxonomy" id="3020863"/>
    <lineage>
        <taxon>Bacteria</taxon>
        <taxon>Bacillati</taxon>
        <taxon>Bacillota</taxon>
        <taxon>Bacilli</taxon>
        <taxon>Bacillales</taxon>
        <taxon>Paenibacillaceae</taxon>
        <taxon>Paenibacillus</taxon>
    </lineage>
</organism>
<evidence type="ECO:0000313" key="2">
    <source>
        <dbReference type="Proteomes" id="UP000318102"/>
    </source>
</evidence>
<dbReference type="Proteomes" id="UP000318102">
    <property type="component" value="Unassembled WGS sequence"/>
</dbReference>
<dbReference type="OrthoDB" id="2087865at2"/>
<dbReference type="RefSeq" id="WP_144995011.1">
    <property type="nucleotide sequence ID" value="NZ_VNJK01000007.1"/>
</dbReference>
<sequence length="262" mass="28081">MQTINSLLNTFKVVTTGFPAVAALGAHSKGVQEVVLSTLAPAALLDKGITEFYALEIPRDAKLASAEEIIAANLPVRKFSVSVASIVDLDTVIVSRHQGTVDILKETYPDAIVLASIDAEDIKGKHVVGTLPPHLIAACAAYTSVSIKDYDFAKDGDISGQELLDRIIVAPDAICVKEIVHTIFISLLDPRDPSYGAPMTYTSGDHEYLKVVLGQYLDSLNYVMYTHPSGVQVSAEGTISYGWFSDGDLAELLGKIDNLNGM</sequence>
<accession>A0A559ICY5</accession>
<proteinExistence type="predicted"/>
<dbReference type="InterPro" id="IPR013443">
    <property type="entry name" value="CRISPR-assoc_prot_Csx16"/>
</dbReference>
<protein>
    <submittedName>
        <fullName evidence="1">Uncharacterized protein</fullName>
    </submittedName>
</protein>
<dbReference type="EMBL" id="VNJK01000007">
    <property type="protein sequence ID" value="TVX85541.1"/>
    <property type="molecule type" value="Genomic_DNA"/>
</dbReference>